<keyword evidence="6" id="KW-1185">Reference proteome</keyword>
<sequence length="556" mass="61771">LIVQPRMDVGADKPDGWGEWDDEISDRRVSYMVSLIDAGHKFKKSDWGGGDGREPVYNHEVQKAAKKRKRDMAQSRKADPGCPVMKQKRVSHYYMREEPVDNERSMELETRVGELEKTVAWMKKKLLRRKRTGVTPKKGVLWSGESKKKKKKKIVQMPTVRNLPVGNNEVFDDDFLGKSSSDGGREVGKAGDNMDIPGDGKLVQGSAVSDVDVEAVEEFGEDKSDGGILLGEPEADDNGESNEMEGLELDDDDSSSEPPEEMLVPLKEGDGVPQQWVEKSLKGHGGAVLYRATTSKTFYVTEDDVSILFEHFFSICLRILHLLFVLCFCAGEYKCWRRSDEQTGEAADEGVEADVAERTGAEVEEQELDGKGADRTGAEAEGVGSEKVDASVSGEVRTVDESHISGKEMVTYVSDSSPCPRSKKHRPIESEADLAALLLAKAPYSLEQIVPAEEDVDFGYFKQVLLANPKVLHLGTGKYDLDNEFFLELATPRKWVSSKNTRSGDCGPVAMKFLELAATGVEEPDVEDITDELVDIFRKHYAMHVYKDWVVPLYMG</sequence>
<evidence type="ECO:0000259" key="4">
    <source>
        <dbReference type="Pfam" id="PF02902"/>
    </source>
</evidence>
<evidence type="ECO:0000256" key="2">
    <source>
        <dbReference type="ARBA" id="ARBA00022801"/>
    </source>
</evidence>
<reference evidence="5 6" key="1">
    <citation type="submission" date="2022-03" db="EMBL/GenBank/DDBJ databases">
        <authorList>
            <person name="Macdonald S."/>
            <person name="Ahmed S."/>
            <person name="Newling K."/>
        </authorList>
    </citation>
    <scope>NUCLEOTIDE SEQUENCE [LARGE SCALE GENOMIC DNA]</scope>
</reference>
<dbReference type="GO" id="GO:0006508">
    <property type="term" value="P:proteolysis"/>
    <property type="evidence" value="ECO:0007669"/>
    <property type="project" value="UniProtKB-KW"/>
</dbReference>
<feature type="compositionally biased region" description="Acidic residues" evidence="3">
    <location>
        <begin position="233"/>
        <end position="260"/>
    </location>
</feature>
<dbReference type="GO" id="GO:0008233">
    <property type="term" value="F:peptidase activity"/>
    <property type="evidence" value="ECO:0007669"/>
    <property type="project" value="UniProtKB-KW"/>
</dbReference>
<dbReference type="EMBL" id="CAKOAT010322932">
    <property type="protein sequence ID" value="CAH8362060.1"/>
    <property type="molecule type" value="Genomic_DNA"/>
</dbReference>
<dbReference type="InterPro" id="IPR003653">
    <property type="entry name" value="Peptidase_C48_C"/>
</dbReference>
<feature type="region of interest" description="Disordered" evidence="3">
    <location>
        <begin position="220"/>
        <end position="266"/>
    </location>
</feature>
<feature type="non-terminal residue" evidence="5">
    <location>
        <position position="1"/>
    </location>
</feature>
<feature type="region of interest" description="Disordered" evidence="3">
    <location>
        <begin position="164"/>
        <end position="207"/>
    </location>
</feature>
<evidence type="ECO:0000256" key="1">
    <source>
        <dbReference type="ARBA" id="ARBA00022670"/>
    </source>
</evidence>
<proteinExistence type="predicted"/>
<keyword evidence="1" id="KW-0645">Protease</keyword>
<name>A0ABC8KS22_ERUVS</name>
<accession>A0ABC8KS22</accession>
<feature type="compositionally biased region" description="Acidic residues" evidence="3">
    <location>
        <begin position="344"/>
        <end position="354"/>
    </location>
</feature>
<evidence type="ECO:0000313" key="5">
    <source>
        <dbReference type="EMBL" id="CAH8362060.1"/>
    </source>
</evidence>
<evidence type="ECO:0000256" key="3">
    <source>
        <dbReference type="SAM" id="MobiDB-lite"/>
    </source>
</evidence>
<dbReference type="AlphaFoldDB" id="A0ABC8KS22"/>
<comment type="caution">
    <text evidence="5">The sequence shown here is derived from an EMBL/GenBank/DDBJ whole genome shotgun (WGS) entry which is preliminary data.</text>
</comment>
<feature type="domain" description="Ubiquitin-like protease family profile" evidence="4">
    <location>
        <begin position="499"/>
        <end position="547"/>
    </location>
</feature>
<dbReference type="Pfam" id="PF02902">
    <property type="entry name" value="Peptidase_C48"/>
    <property type="match status" value="1"/>
</dbReference>
<evidence type="ECO:0000313" key="6">
    <source>
        <dbReference type="Proteomes" id="UP001642260"/>
    </source>
</evidence>
<organism evidence="5 6">
    <name type="scientific">Eruca vesicaria subsp. sativa</name>
    <name type="common">Garden rocket</name>
    <name type="synonym">Eruca sativa</name>
    <dbReference type="NCBI Taxonomy" id="29727"/>
    <lineage>
        <taxon>Eukaryota</taxon>
        <taxon>Viridiplantae</taxon>
        <taxon>Streptophyta</taxon>
        <taxon>Embryophyta</taxon>
        <taxon>Tracheophyta</taxon>
        <taxon>Spermatophyta</taxon>
        <taxon>Magnoliopsida</taxon>
        <taxon>eudicotyledons</taxon>
        <taxon>Gunneridae</taxon>
        <taxon>Pentapetalae</taxon>
        <taxon>rosids</taxon>
        <taxon>malvids</taxon>
        <taxon>Brassicales</taxon>
        <taxon>Brassicaceae</taxon>
        <taxon>Brassiceae</taxon>
        <taxon>Eruca</taxon>
    </lineage>
</organism>
<dbReference type="Proteomes" id="UP001642260">
    <property type="component" value="Unassembled WGS sequence"/>
</dbReference>
<feature type="region of interest" description="Disordered" evidence="3">
    <location>
        <begin position="344"/>
        <end position="391"/>
    </location>
</feature>
<protein>
    <recommendedName>
        <fullName evidence="4">Ubiquitin-like protease family profile domain-containing protein</fullName>
    </recommendedName>
</protein>
<feature type="compositionally biased region" description="Basic and acidic residues" evidence="3">
    <location>
        <begin position="368"/>
        <end position="389"/>
    </location>
</feature>
<feature type="region of interest" description="Disordered" evidence="3">
    <location>
        <begin position="64"/>
        <end position="85"/>
    </location>
</feature>
<gene>
    <name evidence="5" type="ORF">ERUC_LOCUS27816</name>
</gene>
<keyword evidence="2" id="KW-0378">Hydrolase</keyword>